<sequence length="58" mass="6696">MPKSIAHQTSSDVERLHEEARRDYQRHHAPETAAEARLQRGERRGATPVTHRGQNKKL</sequence>
<accession>A0ABW0A7L9</accession>
<comment type="caution">
    <text evidence="2">The sequence shown here is derived from an EMBL/GenBank/DDBJ whole genome shotgun (WGS) entry which is preliminary data.</text>
</comment>
<feature type="region of interest" description="Disordered" evidence="1">
    <location>
        <begin position="1"/>
        <end position="58"/>
    </location>
</feature>
<feature type="compositionally biased region" description="Polar residues" evidence="1">
    <location>
        <begin position="1"/>
        <end position="11"/>
    </location>
</feature>
<feature type="compositionally biased region" description="Basic and acidic residues" evidence="1">
    <location>
        <begin position="12"/>
        <end position="30"/>
    </location>
</feature>
<evidence type="ECO:0000256" key="1">
    <source>
        <dbReference type="SAM" id="MobiDB-lite"/>
    </source>
</evidence>
<dbReference type="Proteomes" id="UP001596222">
    <property type="component" value="Unassembled WGS sequence"/>
</dbReference>
<evidence type="ECO:0000313" key="2">
    <source>
        <dbReference type="EMBL" id="MFC5149011.1"/>
    </source>
</evidence>
<gene>
    <name evidence="2" type="ORF">ACFPP6_30535</name>
</gene>
<proteinExistence type="predicted"/>
<organism evidence="2 3">
    <name type="scientific">Streptomyces aureoversilis</name>
    <dbReference type="NCBI Taxonomy" id="67277"/>
    <lineage>
        <taxon>Bacteria</taxon>
        <taxon>Bacillati</taxon>
        <taxon>Actinomycetota</taxon>
        <taxon>Actinomycetes</taxon>
        <taxon>Kitasatosporales</taxon>
        <taxon>Streptomycetaceae</taxon>
        <taxon>Streptomyces</taxon>
    </lineage>
</organism>
<protein>
    <submittedName>
        <fullName evidence="2">Uncharacterized protein</fullName>
    </submittedName>
</protein>
<evidence type="ECO:0000313" key="3">
    <source>
        <dbReference type="Proteomes" id="UP001596222"/>
    </source>
</evidence>
<name>A0ABW0A7L9_9ACTN</name>
<dbReference type="EMBL" id="JBHSKJ010000022">
    <property type="protein sequence ID" value="MFC5149011.1"/>
    <property type="molecule type" value="Genomic_DNA"/>
</dbReference>
<dbReference type="RefSeq" id="WP_361528098.1">
    <property type="nucleotide sequence ID" value="NZ_JBHSKJ010000022.1"/>
</dbReference>
<reference evidence="3" key="1">
    <citation type="journal article" date="2019" name="Int. J. Syst. Evol. Microbiol.">
        <title>The Global Catalogue of Microorganisms (GCM) 10K type strain sequencing project: providing services to taxonomists for standard genome sequencing and annotation.</title>
        <authorList>
            <consortium name="The Broad Institute Genomics Platform"/>
            <consortium name="The Broad Institute Genome Sequencing Center for Infectious Disease"/>
            <person name="Wu L."/>
            <person name="Ma J."/>
        </authorList>
    </citation>
    <scope>NUCLEOTIDE SEQUENCE [LARGE SCALE GENOMIC DNA]</scope>
    <source>
        <strain evidence="3">CGMCC 4.1641</strain>
    </source>
</reference>
<keyword evidence="3" id="KW-1185">Reference proteome</keyword>